<feature type="region of interest" description="Disordered" evidence="1">
    <location>
        <begin position="94"/>
        <end position="114"/>
    </location>
</feature>
<dbReference type="Proteomes" id="UP001430172">
    <property type="component" value="Unassembled WGS sequence"/>
</dbReference>
<dbReference type="EMBL" id="JAFDVD010000012">
    <property type="protein sequence ID" value="MBM6401100.1"/>
    <property type="molecule type" value="Genomic_DNA"/>
</dbReference>
<gene>
    <name evidence="2" type="ORF">JQN70_11925</name>
</gene>
<evidence type="ECO:0000313" key="2">
    <source>
        <dbReference type="EMBL" id="MBM6401100.1"/>
    </source>
</evidence>
<evidence type="ECO:0008006" key="4">
    <source>
        <dbReference type="Google" id="ProtNLM"/>
    </source>
</evidence>
<proteinExistence type="predicted"/>
<feature type="compositionally biased region" description="Low complexity" evidence="1">
    <location>
        <begin position="40"/>
        <end position="79"/>
    </location>
</feature>
<evidence type="ECO:0000256" key="1">
    <source>
        <dbReference type="SAM" id="MobiDB-lite"/>
    </source>
</evidence>
<comment type="caution">
    <text evidence="2">The sequence shown here is derived from an EMBL/GenBank/DDBJ whole genome shotgun (WGS) entry which is preliminary data.</text>
</comment>
<feature type="region of interest" description="Disordered" evidence="1">
    <location>
        <begin position="35"/>
        <end position="79"/>
    </location>
</feature>
<reference evidence="2" key="1">
    <citation type="submission" date="2021-02" db="EMBL/GenBank/DDBJ databases">
        <title>Phycicoccus sp. MQZ13P-5T, whole genome shotgun sequence.</title>
        <authorList>
            <person name="Tuo L."/>
        </authorList>
    </citation>
    <scope>NUCLEOTIDE SEQUENCE</scope>
    <source>
        <strain evidence="2">MQZ13P-5</strain>
    </source>
</reference>
<evidence type="ECO:0000313" key="3">
    <source>
        <dbReference type="Proteomes" id="UP001430172"/>
    </source>
</evidence>
<protein>
    <recommendedName>
        <fullName evidence="4">Exo-alpha-sialidase</fullName>
    </recommendedName>
</protein>
<name>A0ABS2CMR4_9MICO</name>
<sequence>MDRRSLLTAGLAAFFVLDLVLVAYAVRWSSTPAASVGVRSTASGTPTASGSASPTEPAESGSPSPSSSPSTPSPTDTPLTTVLVAASDTEAWVASTGSCGKPGSVSVTGDGGDSWARHDAPGAVTRIRPTSGSEAFVIGGDGDCDLRLWTSTDAAAGWGDPASAARGWARVPESTGDVHTPRDEVVRPCGKAKVLDLSADGGTRATVLCGGGRLRVTTDNGSSWDDTATVEGAVAVAGRPDGSGVVAVVTQECPGTVVQSYDGSEVGKPLCFADAIPAAGRTSVSTSGPAVWLLAGDAVWRTPKLGSDWRSAGSIR</sequence>
<dbReference type="SUPFAM" id="SSF110296">
    <property type="entry name" value="Oligoxyloglucan reducing end-specific cellobiohydrolase"/>
    <property type="match status" value="1"/>
</dbReference>
<accession>A0ABS2CMR4</accession>
<dbReference type="RefSeq" id="WP_204131555.1">
    <property type="nucleotide sequence ID" value="NZ_JAFDVD010000012.1"/>
</dbReference>
<keyword evidence="3" id="KW-1185">Reference proteome</keyword>
<organism evidence="2 3">
    <name type="scientific">Phycicoccus sonneratiae</name>
    <dbReference type="NCBI Taxonomy" id="2807628"/>
    <lineage>
        <taxon>Bacteria</taxon>
        <taxon>Bacillati</taxon>
        <taxon>Actinomycetota</taxon>
        <taxon>Actinomycetes</taxon>
        <taxon>Micrococcales</taxon>
        <taxon>Intrasporangiaceae</taxon>
        <taxon>Phycicoccus</taxon>
    </lineage>
</organism>